<dbReference type="AlphaFoldDB" id="A0A8J2RLE3"/>
<dbReference type="EMBL" id="CAKKLH010000068">
    <property type="protein sequence ID" value="CAH0101902.1"/>
    <property type="molecule type" value="Genomic_DNA"/>
</dbReference>
<feature type="chain" id="PRO_5035308823" evidence="1">
    <location>
        <begin position="28"/>
        <end position="233"/>
    </location>
</feature>
<accession>A0A8J2RLE3</accession>
<evidence type="ECO:0000313" key="2">
    <source>
        <dbReference type="EMBL" id="CAH0101902.1"/>
    </source>
</evidence>
<evidence type="ECO:0000313" key="3">
    <source>
        <dbReference type="Proteomes" id="UP000789390"/>
    </source>
</evidence>
<keyword evidence="3" id="KW-1185">Reference proteome</keyword>
<proteinExistence type="predicted"/>
<dbReference type="Proteomes" id="UP000789390">
    <property type="component" value="Unassembled WGS sequence"/>
</dbReference>
<keyword evidence="1" id="KW-0732">Signal</keyword>
<gene>
    <name evidence="2" type="ORF">DGAL_LOCUS4274</name>
</gene>
<comment type="caution">
    <text evidence="2">The sequence shown here is derived from an EMBL/GenBank/DDBJ whole genome shotgun (WGS) entry which is preliminary data.</text>
</comment>
<name>A0A8J2RLE3_9CRUS</name>
<organism evidence="2 3">
    <name type="scientific">Daphnia galeata</name>
    <dbReference type="NCBI Taxonomy" id="27404"/>
    <lineage>
        <taxon>Eukaryota</taxon>
        <taxon>Metazoa</taxon>
        <taxon>Ecdysozoa</taxon>
        <taxon>Arthropoda</taxon>
        <taxon>Crustacea</taxon>
        <taxon>Branchiopoda</taxon>
        <taxon>Diplostraca</taxon>
        <taxon>Cladocera</taxon>
        <taxon>Anomopoda</taxon>
        <taxon>Daphniidae</taxon>
        <taxon>Daphnia</taxon>
    </lineage>
</organism>
<reference evidence="2" key="1">
    <citation type="submission" date="2021-11" db="EMBL/GenBank/DDBJ databases">
        <authorList>
            <person name="Schell T."/>
        </authorList>
    </citation>
    <scope>NUCLEOTIDE SEQUENCE</scope>
    <source>
        <strain evidence="2">M5</strain>
    </source>
</reference>
<dbReference type="OrthoDB" id="6367357at2759"/>
<feature type="signal peptide" evidence="1">
    <location>
        <begin position="1"/>
        <end position="27"/>
    </location>
</feature>
<sequence length="233" mass="25185">MKSNHSNHLVIYLSIILLVLIVDRVPARIIIDPGVDEAGNGLYGGMVQGRQITALLTVTTTVLSSTTSTLFTTNLCVKLSTSGTLTPTQCSRKRRNWNARRKEEPLLYVIYGEDGEDMEFVQSDQIRPSKVSSVETTELAKFRDGIPAETMIESSLEIKDSTADNGVRIAQPIYFAAVASILSNIFPAALASTTTSTFTKTVFAGGTTVITVFSATNSYTLVGSCYPAFPPLC</sequence>
<protein>
    <submittedName>
        <fullName evidence="2">Uncharacterized protein</fullName>
    </submittedName>
</protein>
<evidence type="ECO:0000256" key="1">
    <source>
        <dbReference type="SAM" id="SignalP"/>
    </source>
</evidence>